<evidence type="ECO:0000313" key="2">
    <source>
        <dbReference type="Proteomes" id="UP000008748"/>
    </source>
</evidence>
<gene>
    <name evidence="1" type="ORF">ME7_00743</name>
</gene>
<protein>
    <submittedName>
        <fullName evidence="1">Uncharacterized protein</fullName>
    </submittedName>
</protein>
<reference evidence="1 2" key="1">
    <citation type="submission" date="2012-03" db="EMBL/GenBank/DDBJ databases">
        <title>The Genome Sequence of Bartonella birtlesii LL-WM9.</title>
        <authorList>
            <consortium name="The Broad Institute Genome Sequencing Platform"/>
            <consortium name="The Broad Institute Genome Sequencing Center for Infectious Disease"/>
            <person name="Feldgarden M."/>
            <person name="Kirby J."/>
            <person name="Kosoy M."/>
            <person name="Birtles R."/>
            <person name="Probert W.S."/>
            <person name="Chiaraviglio L."/>
            <person name="Young S.K."/>
            <person name="Zeng Q."/>
            <person name="Gargeya S."/>
            <person name="Fitzgerald M."/>
            <person name="Haas B."/>
            <person name="Abouelleil A."/>
            <person name="Alvarado L."/>
            <person name="Arachchi H.M."/>
            <person name="Berlin A."/>
            <person name="Chapman S.B."/>
            <person name="Gearin G."/>
            <person name="Goldberg J."/>
            <person name="Griggs A."/>
            <person name="Gujja S."/>
            <person name="Hansen M."/>
            <person name="Heiman D."/>
            <person name="Howarth C."/>
            <person name="Larimer J."/>
            <person name="Lui A."/>
            <person name="MacDonald P.J.P."/>
            <person name="McCowen C."/>
            <person name="Montmayeur A."/>
            <person name="Murphy C."/>
            <person name="Neiman D."/>
            <person name="Pearson M."/>
            <person name="Priest M."/>
            <person name="Roberts A."/>
            <person name="Saif S."/>
            <person name="Shea T."/>
            <person name="Sisk P."/>
            <person name="Stolte C."/>
            <person name="Sykes S."/>
            <person name="Wortman J."/>
            <person name="Nusbaum C."/>
            <person name="Birren B."/>
        </authorList>
    </citation>
    <scope>NUCLEOTIDE SEQUENCE [LARGE SCALE GENOMIC DNA]</scope>
    <source>
        <strain evidence="1 2">LL-WM9</strain>
    </source>
</reference>
<proteinExistence type="predicted"/>
<evidence type="ECO:0000313" key="1">
    <source>
        <dbReference type="EMBL" id="EJF76993.1"/>
    </source>
</evidence>
<comment type="caution">
    <text evidence="1">The sequence shown here is derived from an EMBL/GenBank/DDBJ whole genome shotgun (WGS) entry which is preliminary data.</text>
</comment>
<name>J0YQJ7_9HYPH</name>
<dbReference type="AlphaFoldDB" id="J0YQJ7"/>
<keyword evidence="2" id="KW-1185">Reference proteome</keyword>
<dbReference type="Proteomes" id="UP000008748">
    <property type="component" value="Unassembled WGS sequence"/>
</dbReference>
<organism evidence="1 2">
    <name type="scientific">Bartonella birtlesii LL-WM9</name>
    <dbReference type="NCBI Taxonomy" id="1094552"/>
    <lineage>
        <taxon>Bacteria</taxon>
        <taxon>Pseudomonadati</taxon>
        <taxon>Pseudomonadota</taxon>
        <taxon>Alphaproteobacteria</taxon>
        <taxon>Hyphomicrobiales</taxon>
        <taxon>Bartonellaceae</taxon>
        <taxon>Bartonella</taxon>
    </lineage>
</organism>
<sequence length="75" mass="8842">MSQKLELRYLRFAGSNIRTILKIVLPETYKNYESYKTEGNDEEKCCKRGHVFTCDVLFCFTGTSFLRQTASRIYE</sequence>
<accession>J0YQJ7</accession>
<dbReference type="EMBL" id="AIMC01000010">
    <property type="protein sequence ID" value="EJF76993.1"/>
    <property type="molecule type" value="Genomic_DNA"/>
</dbReference>
<dbReference type="HOGENOM" id="CLU_2663618_0_0_5"/>